<dbReference type="RefSeq" id="WP_186770508.1">
    <property type="nucleotide sequence ID" value="NZ_JACOMF010000009.1"/>
</dbReference>
<feature type="compositionally biased region" description="Basic and acidic residues" evidence="1">
    <location>
        <begin position="51"/>
        <end position="72"/>
    </location>
</feature>
<proteinExistence type="predicted"/>
<keyword evidence="3" id="KW-1185">Reference proteome</keyword>
<dbReference type="EMBL" id="JACOMF010000009">
    <property type="protein sequence ID" value="MBC4015739.1"/>
    <property type="molecule type" value="Genomic_DNA"/>
</dbReference>
<reference evidence="2" key="1">
    <citation type="submission" date="2020-08" db="EMBL/GenBank/DDBJ databases">
        <authorList>
            <person name="Hu Y."/>
            <person name="Nguyen S.V."/>
            <person name="Li F."/>
            <person name="Fanning S."/>
        </authorList>
    </citation>
    <scope>NUCLEOTIDE SEQUENCE</scope>
    <source>
        <strain evidence="2">SYSU D8009</strain>
    </source>
</reference>
<feature type="compositionally biased region" description="Basic and acidic residues" evidence="1">
    <location>
        <begin position="34"/>
        <end position="43"/>
    </location>
</feature>
<sequence>MAAKPKPEIMMRPILLALVPALLIGLAGCEREGPAERAGRSLDRAGQNVRDAVDPPRGPVERLGRSVDRAVN</sequence>
<gene>
    <name evidence="2" type="ORF">H7965_10415</name>
</gene>
<evidence type="ECO:0000313" key="3">
    <source>
        <dbReference type="Proteomes" id="UP000600101"/>
    </source>
</evidence>
<evidence type="ECO:0000256" key="1">
    <source>
        <dbReference type="SAM" id="MobiDB-lite"/>
    </source>
</evidence>
<name>A0A9X0QXN8_9PROT</name>
<dbReference type="Proteomes" id="UP000600101">
    <property type="component" value="Unassembled WGS sequence"/>
</dbReference>
<protein>
    <submittedName>
        <fullName evidence="2">Uncharacterized protein</fullName>
    </submittedName>
</protein>
<dbReference type="PROSITE" id="PS51257">
    <property type="entry name" value="PROKAR_LIPOPROTEIN"/>
    <property type="match status" value="1"/>
</dbReference>
<accession>A0A9X0QXN8</accession>
<feature type="region of interest" description="Disordered" evidence="1">
    <location>
        <begin position="34"/>
        <end position="72"/>
    </location>
</feature>
<comment type="caution">
    <text evidence="2">The sequence shown here is derived from an EMBL/GenBank/DDBJ whole genome shotgun (WGS) entry which is preliminary data.</text>
</comment>
<dbReference type="AlphaFoldDB" id="A0A9X0QXN8"/>
<organism evidence="2 3">
    <name type="scientific">Siccirubricoccus deserti</name>
    <dbReference type="NCBI Taxonomy" id="2013562"/>
    <lineage>
        <taxon>Bacteria</taxon>
        <taxon>Pseudomonadati</taxon>
        <taxon>Pseudomonadota</taxon>
        <taxon>Alphaproteobacteria</taxon>
        <taxon>Acetobacterales</taxon>
        <taxon>Roseomonadaceae</taxon>
        <taxon>Siccirubricoccus</taxon>
    </lineage>
</organism>
<evidence type="ECO:0000313" key="2">
    <source>
        <dbReference type="EMBL" id="MBC4015739.1"/>
    </source>
</evidence>